<name>A0A1E7RFQ4_9GAMM</name>
<feature type="chain" id="PRO_5043144700" description="Lipoprotein" evidence="1">
    <location>
        <begin position="22"/>
        <end position="714"/>
    </location>
</feature>
<sequence length="714" mass="81223">MKLKILTFALLSLGMVGCASQSINQQKVALNQQVYHGYEQLVSKQSYAFDGKIRFNAELQPDTKNNVSTEQNVDRQQRLQLFAQAFPQQNNLTEIERQWMREGLEKGTETSSDTKSERLNKVIQVFMQRYYMSFDGVVDLKHGQLSLNPKFGYQAKNAQGWMVFPLALDLNNSKAYADISALSPITTDPKYDGRYIVFDYADFLAKANVDTKPLLQFLREYLLTNAALAQENDYQHIALSAQDKQAGGVQKIRYHSTYQELMAQYSLFFYLNQNYLKKTLVLGDGKTPLDFNLTQLMKTGQPITGAVNTDKLTDAVLHEQNDADQAYLRLTTAISSLDLDEENIDEAVDHDSGVEAKPDATDDIYLQYFAALKAFDQYKSDQLITAKQLQKIVLDNPQAYNALIQAAKSGSEELQLLLGNEFTNDIVLDAKGRLIRSQMNYDFKGLEQLGIKNFSGQFDMNIHSYGSAKIDQKALKEAVPFDQAANDQSILKLGEKLSKDTSSKDDNSKTWGNQQRYERLAQNLVSKNQSAFETYRTVLLYGMLLEGDEQPENTQDMKDLQLAVDVEAFSVAKDKKWPLTAQQQKYSQQLGTDAVTNYYIPTYLAYSIEDIVHKAYQERQLHNDFLKLRKQGKTNAQIFANLYEKLDQQDYGVSDNENYQKQSKIFANTIGEIAAQDLKTQTIDTQRLKTLNSGQLDDLNAKAYKQVYQLFLKK</sequence>
<dbReference type="OrthoDB" id="6668858at2"/>
<dbReference type="RefSeq" id="WP_070068583.1">
    <property type="nucleotide sequence ID" value="NZ_MKKK01000001.1"/>
</dbReference>
<evidence type="ECO:0000313" key="2">
    <source>
        <dbReference type="EMBL" id="OEY98204.1"/>
    </source>
</evidence>
<reference evidence="2 3" key="1">
    <citation type="submission" date="2016-09" db="EMBL/GenBank/DDBJ databases">
        <authorList>
            <person name="Capua I."/>
            <person name="De Benedictis P."/>
            <person name="Joannis T."/>
            <person name="Lombin L.H."/>
            <person name="Cattoli G."/>
        </authorList>
    </citation>
    <scope>NUCLEOTIDE SEQUENCE [LARGE SCALE GENOMIC DNA]</scope>
    <source>
        <strain evidence="2 3">ANC 4671</strain>
    </source>
</reference>
<protein>
    <recommendedName>
        <fullName evidence="4">Lipoprotein</fullName>
    </recommendedName>
</protein>
<feature type="signal peptide" evidence="1">
    <location>
        <begin position="1"/>
        <end position="21"/>
    </location>
</feature>
<keyword evidence="1" id="KW-0732">Signal</keyword>
<evidence type="ECO:0000313" key="3">
    <source>
        <dbReference type="Proteomes" id="UP000185895"/>
    </source>
</evidence>
<keyword evidence="3" id="KW-1185">Reference proteome</keyword>
<evidence type="ECO:0008006" key="4">
    <source>
        <dbReference type="Google" id="ProtNLM"/>
    </source>
</evidence>
<dbReference type="PROSITE" id="PS51257">
    <property type="entry name" value="PROKAR_LIPOPROTEIN"/>
    <property type="match status" value="1"/>
</dbReference>
<proteinExistence type="predicted"/>
<evidence type="ECO:0000256" key="1">
    <source>
        <dbReference type="SAM" id="SignalP"/>
    </source>
</evidence>
<dbReference type="AlphaFoldDB" id="A0A1E7RFQ4"/>
<gene>
    <name evidence="2" type="ORF">BJI46_01395</name>
</gene>
<comment type="caution">
    <text evidence="2">The sequence shown here is derived from an EMBL/GenBank/DDBJ whole genome shotgun (WGS) entry which is preliminary data.</text>
</comment>
<organism evidence="2 3">
    <name type="scientific">Acinetobacter qingfengensis</name>
    <dbReference type="NCBI Taxonomy" id="1262585"/>
    <lineage>
        <taxon>Bacteria</taxon>
        <taxon>Pseudomonadati</taxon>
        <taxon>Pseudomonadota</taxon>
        <taxon>Gammaproteobacteria</taxon>
        <taxon>Moraxellales</taxon>
        <taxon>Moraxellaceae</taxon>
        <taxon>Acinetobacter</taxon>
    </lineage>
</organism>
<dbReference type="Proteomes" id="UP000185895">
    <property type="component" value="Unassembled WGS sequence"/>
</dbReference>
<accession>A0A1E7RFQ4</accession>
<dbReference type="EMBL" id="MKKK01000001">
    <property type="protein sequence ID" value="OEY98204.1"/>
    <property type="molecule type" value="Genomic_DNA"/>
</dbReference>